<comment type="similarity">
    <text evidence="7">Belongs to the binding-protein-dependent transport system permease family.</text>
</comment>
<evidence type="ECO:0000259" key="9">
    <source>
        <dbReference type="PROSITE" id="PS50928"/>
    </source>
</evidence>
<evidence type="ECO:0000256" key="3">
    <source>
        <dbReference type="ARBA" id="ARBA00022475"/>
    </source>
</evidence>
<organism evidence="10 11">
    <name type="scientific">Porcincola intestinalis</name>
    <dbReference type="NCBI Taxonomy" id="2606632"/>
    <lineage>
        <taxon>Bacteria</taxon>
        <taxon>Bacillati</taxon>
        <taxon>Bacillota</taxon>
        <taxon>Clostridia</taxon>
        <taxon>Lachnospirales</taxon>
        <taxon>Lachnospiraceae</taxon>
        <taxon>Porcincola</taxon>
    </lineage>
</organism>
<evidence type="ECO:0000256" key="4">
    <source>
        <dbReference type="ARBA" id="ARBA00022692"/>
    </source>
</evidence>
<name>A0A6L5XBG9_9FIRM</name>
<dbReference type="CDD" id="cd06261">
    <property type="entry name" value="TM_PBP2"/>
    <property type="match status" value="1"/>
</dbReference>
<dbReference type="Pfam" id="PF00528">
    <property type="entry name" value="BPD_transp_1"/>
    <property type="match status" value="1"/>
</dbReference>
<dbReference type="GO" id="GO:0005886">
    <property type="term" value="C:plasma membrane"/>
    <property type="evidence" value="ECO:0007669"/>
    <property type="project" value="UniProtKB-SubCell"/>
</dbReference>
<gene>
    <name evidence="10" type="ORF">FYJ35_13815</name>
</gene>
<evidence type="ECO:0000256" key="5">
    <source>
        <dbReference type="ARBA" id="ARBA00022989"/>
    </source>
</evidence>
<feature type="region of interest" description="Disordered" evidence="8">
    <location>
        <begin position="1"/>
        <end position="26"/>
    </location>
</feature>
<dbReference type="Proteomes" id="UP000481852">
    <property type="component" value="Unassembled WGS sequence"/>
</dbReference>
<sequence length="316" mass="35242">MVSAGQIECGAARRRPAKRSGKQTGTRRSQKQAYLFLLPSLAILTVFVFVPLIGAFGISLTDINIYMKGGSFVGLDNFRKAFHDSRVWNATLNTCVFTLFEVPLQVFLALFLLMFMMRNRRFDKFLRSVFYLPYVCSMTAISIVWSMLLDPNSGMLPYLLSKVGIQLPNLLGSPTWAMPTVIFVSVWKSFGYTLTILSAAALGVSPSLYESAELDGAGRWQQFFYVTIPGIRDSIGFCLVTTLITALQVFDQIYVMTGGGPLYKTETLVGYIYDRGFQTAPYNLGYASSIAVYLFLLIAVVTAVTRRYSFGQDDEL</sequence>
<keyword evidence="2 7" id="KW-0813">Transport</keyword>
<dbReference type="InterPro" id="IPR051393">
    <property type="entry name" value="ABC_transporter_permease"/>
</dbReference>
<keyword evidence="5 7" id="KW-1133">Transmembrane helix</keyword>
<reference evidence="10 11" key="1">
    <citation type="submission" date="2019-08" db="EMBL/GenBank/DDBJ databases">
        <title>In-depth cultivation of the pig gut microbiome towards novel bacterial diversity and tailored functional studies.</title>
        <authorList>
            <person name="Wylensek D."/>
            <person name="Hitch T.C.A."/>
            <person name="Clavel T."/>
        </authorList>
    </citation>
    <scope>NUCLEOTIDE SEQUENCE [LARGE SCALE GENOMIC DNA]</scope>
    <source>
        <strain evidence="10 11">Oil+RF-744-WCA-WT-11</strain>
    </source>
</reference>
<dbReference type="EMBL" id="VULZ01000022">
    <property type="protein sequence ID" value="MSS16084.1"/>
    <property type="molecule type" value="Genomic_DNA"/>
</dbReference>
<protein>
    <submittedName>
        <fullName evidence="10">Sugar ABC transporter permease</fullName>
    </submittedName>
</protein>
<feature type="transmembrane region" description="Helical" evidence="7">
    <location>
        <begin position="176"/>
        <end position="202"/>
    </location>
</feature>
<feature type="transmembrane region" description="Helical" evidence="7">
    <location>
        <begin position="284"/>
        <end position="304"/>
    </location>
</feature>
<comment type="caution">
    <text evidence="10">The sequence shown here is derived from an EMBL/GenBank/DDBJ whole genome shotgun (WGS) entry which is preliminary data.</text>
</comment>
<accession>A0A6L5XBG9</accession>
<evidence type="ECO:0000256" key="8">
    <source>
        <dbReference type="SAM" id="MobiDB-lite"/>
    </source>
</evidence>
<keyword evidence="3" id="KW-1003">Cell membrane</keyword>
<feature type="transmembrane region" description="Helical" evidence="7">
    <location>
        <begin position="96"/>
        <end position="117"/>
    </location>
</feature>
<feature type="domain" description="ABC transmembrane type-1" evidence="9">
    <location>
        <begin position="91"/>
        <end position="305"/>
    </location>
</feature>
<feature type="compositionally biased region" description="Basic residues" evidence="8">
    <location>
        <begin position="12"/>
        <end position="21"/>
    </location>
</feature>
<comment type="subcellular location">
    <subcellularLocation>
        <location evidence="1 7">Cell membrane</location>
        <topology evidence="1 7">Multi-pass membrane protein</topology>
    </subcellularLocation>
</comment>
<keyword evidence="11" id="KW-1185">Reference proteome</keyword>
<dbReference type="InterPro" id="IPR035906">
    <property type="entry name" value="MetI-like_sf"/>
</dbReference>
<keyword evidence="6 7" id="KW-0472">Membrane</keyword>
<feature type="transmembrane region" description="Helical" evidence="7">
    <location>
        <begin position="129"/>
        <end position="148"/>
    </location>
</feature>
<feature type="transmembrane region" description="Helical" evidence="7">
    <location>
        <begin position="33"/>
        <end position="58"/>
    </location>
</feature>
<proteinExistence type="inferred from homology"/>
<dbReference type="AlphaFoldDB" id="A0A6L5XBG9"/>
<evidence type="ECO:0000256" key="6">
    <source>
        <dbReference type="ARBA" id="ARBA00023136"/>
    </source>
</evidence>
<dbReference type="PANTHER" id="PTHR30193">
    <property type="entry name" value="ABC TRANSPORTER PERMEASE PROTEIN"/>
    <property type="match status" value="1"/>
</dbReference>
<evidence type="ECO:0000313" key="11">
    <source>
        <dbReference type="Proteomes" id="UP000481852"/>
    </source>
</evidence>
<evidence type="ECO:0000313" key="10">
    <source>
        <dbReference type="EMBL" id="MSS16084.1"/>
    </source>
</evidence>
<dbReference type="InterPro" id="IPR000515">
    <property type="entry name" value="MetI-like"/>
</dbReference>
<dbReference type="PROSITE" id="PS50928">
    <property type="entry name" value="ABC_TM1"/>
    <property type="match status" value="1"/>
</dbReference>
<evidence type="ECO:0000256" key="2">
    <source>
        <dbReference type="ARBA" id="ARBA00022448"/>
    </source>
</evidence>
<dbReference type="SUPFAM" id="SSF161098">
    <property type="entry name" value="MetI-like"/>
    <property type="match status" value="1"/>
</dbReference>
<evidence type="ECO:0000256" key="1">
    <source>
        <dbReference type="ARBA" id="ARBA00004651"/>
    </source>
</evidence>
<dbReference type="PANTHER" id="PTHR30193:SF37">
    <property type="entry name" value="INNER MEMBRANE ABC TRANSPORTER PERMEASE PROTEIN YCJO"/>
    <property type="match status" value="1"/>
</dbReference>
<dbReference type="GO" id="GO:0055085">
    <property type="term" value="P:transmembrane transport"/>
    <property type="evidence" value="ECO:0007669"/>
    <property type="project" value="InterPro"/>
</dbReference>
<dbReference type="Gene3D" id="1.10.3720.10">
    <property type="entry name" value="MetI-like"/>
    <property type="match status" value="1"/>
</dbReference>
<evidence type="ECO:0000256" key="7">
    <source>
        <dbReference type="RuleBase" id="RU363032"/>
    </source>
</evidence>
<keyword evidence="4 7" id="KW-0812">Transmembrane</keyword>